<dbReference type="Proteomes" id="UP000789572">
    <property type="component" value="Unassembled WGS sequence"/>
</dbReference>
<reference evidence="2" key="1">
    <citation type="submission" date="2021-06" db="EMBL/GenBank/DDBJ databases">
        <authorList>
            <person name="Kallberg Y."/>
            <person name="Tangrot J."/>
            <person name="Rosling A."/>
        </authorList>
    </citation>
    <scope>NUCLEOTIDE SEQUENCE</scope>
    <source>
        <strain evidence="2">IA702</strain>
    </source>
</reference>
<feature type="compositionally biased region" description="Low complexity" evidence="1">
    <location>
        <begin position="37"/>
        <end position="51"/>
    </location>
</feature>
<protein>
    <submittedName>
        <fullName evidence="2">3506_t:CDS:1</fullName>
    </submittedName>
</protein>
<evidence type="ECO:0000256" key="1">
    <source>
        <dbReference type="SAM" id="MobiDB-lite"/>
    </source>
</evidence>
<gene>
    <name evidence="2" type="ORF">POCULU_LOCUS9458</name>
</gene>
<dbReference type="EMBL" id="CAJVPJ010003571">
    <property type="protein sequence ID" value="CAG8641779.1"/>
    <property type="molecule type" value="Genomic_DNA"/>
</dbReference>
<feature type="non-terminal residue" evidence="2">
    <location>
        <position position="1"/>
    </location>
</feature>
<comment type="caution">
    <text evidence="2">The sequence shown here is derived from an EMBL/GenBank/DDBJ whole genome shotgun (WGS) entry which is preliminary data.</text>
</comment>
<organism evidence="2 3">
    <name type="scientific">Paraglomus occultum</name>
    <dbReference type="NCBI Taxonomy" id="144539"/>
    <lineage>
        <taxon>Eukaryota</taxon>
        <taxon>Fungi</taxon>
        <taxon>Fungi incertae sedis</taxon>
        <taxon>Mucoromycota</taxon>
        <taxon>Glomeromycotina</taxon>
        <taxon>Glomeromycetes</taxon>
        <taxon>Paraglomerales</taxon>
        <taxon>Paraglomeraceae</taxon>
        <taxon>Paraglomus</taxon>
    </lineage>
</organism>
<dbReference type="AlphaFoldDB" id="A0A9N9DNK1"/>
<name>A0A9N9DNK1_9GLOM</name>
<sequence length="85" mass="9643">QPPAHSSTGYYISTKPSRPWSSKTFSSRPPAFPDRQPPSFSTSSIIISPQSLVSPEPRFRFDDRARLTDEQQKSAQEAKKRHNLI</sequence>
<evidence type="ECO:0000313" key="3">
    <source>
        <dbReference type="Proteomes" id="UP000789572"/>
    </source>
</evidence>
<feature type="compositionally biased region" description="Polar residues" evidence="1">
    <location>
        <begin position="1"/>
        <end position="27"/>
    </location>
</feature>
<evidence type="ECO:0000313" key="2">
    <source>
        <dbReference type="EMBL" id="CAG8641779.1"/>
    </source>
</evidence>
<proteinExistence type="predicted"/>
<accession>A0A9N9DNK1</accession>
<feature type="region of interest" description="Disordered" evidence="1">
    <location>
        <begin position="1"/>
        <end position="58"/>
    </location>
</feature>
<keyword evidence="3" id="KW-1185">Reference proteome</keyword>